<reference evidence="2" key="1">
    <citation type="submission" date="2013-10" db="EMBL/GenBank/DDBJ databases">
        <title>Genomic analysis of the causative agents of coccidiosis in chickens.</title>
        <authorList>
            <person name="Reid A.J."/>
            <person name="Blake D."/>
            <person name="Billington K."/>
            <person name="Browne H."/>
            <person name="Dunn M."/>
            <person name="Hung S."/>
            <person name="Kawahara F."/>
            <person name="Miranda-Saavedra D."/>
            <person name="Mourier T."/>
            <person name="Nagra H."/>
            <person name="Otto T.D."/>
            <person name="Rawlings N."/>
            <person name="Sanchez A."/>
            <person name="Sanders M."/>
            <person name="Subramaniam C."/>
            <person name="Tay Y."/>
            <person name="Dear P."/>
            <person name="Doerig C."/>
            <person name="Gruber A."/>
            <person name="Parkinson J."/>
            <person name="Shirley M."/>
            <person name="Wan K.L."/>
            <person name="Berriman M."/>
            <person name="Tomley F."/>
            <person name="Pain A."/>
        </authorList>
    </citation>
    <scope>NUCLEOTIDE SEQUENCE [LARGE SCALE GENOMIC DNA]</scope>
    <source>
        <strain evidence="2">Houghton</strain>
    </source>
</reference>
<dbReference type="GeneID" id="25254334"/>
<dbReference type="AlphaFoldDB" id="U6L2N3"/>
<dbReference type="VEuPathDB" id="ToxoDB:ETH2_0414000"/>
<accession>U6L2N3</accession>
<gene>
    <name evidence="2" type="ORF">ETH_00026190</name>
</gene>
<keyword evidence="3" id="KW-1185">Reference proteome</keyword>
<organism evidence="2 3">
    <name type="scientific">Eimeria tenella</name>
    <name type="common">Coccidian parasite</name>
    <dbReference type="NCBI Taxonomy" id="5802"/>
    <lineage>
        <taxon>Eukaryota</taxon>
        <taxon>Sar</taxon>
        <taxon>Alveolata</taxon>
        <taxon>Apicomplexa</taxon>
        <taxon>Conoidasida</taxon>
        <taxon>Coccidia</taxon>
        <taxon>Eucoccidiorida</taxon>
        <taxon>Eimeriorina</taxon>
        <taxon>Eimeriidae</taxon>
        <taxon>Eimeria</taxon>
    </lineage>
</organism>
<evidence type="ECO:0000313" key="3">
    <source>
        <dbReference type="Proteomes" id="UP000030747"/>
    </source>
</evidence>
<reference evidence="2" key="2">
    <citation type="submission" date="2013-10" db="EMBL/GenBank/DDBJ databases">
        <authorList>
            <person name="Aslett M."/>
        </authorList>
    </citation>
    <scope>NUCLEOTIDE SEQUENCE [LARGE SCALE GENOMIC DNA]</scope>
    <source>
        <strain evidence="2">Houghton</strain>
    </source>
</reference>
<feature type="region of interest" description="Disordered" evidence="1">
    <location>
        <begin position="1"/>
        <end position="23"/>
    </location>
</feature>
<proteinExistence type="predicted"/>
<dbReference type="Proteomes" id="UP000030747">
    <property type="component" value="Unassembled WGS sequence"/>
</dbReference>
<name>U6L2N3_EIMTE</name>
<protein>
    <submittedName>
        <fullName evidence="2">Uncharacterized protein</fullName>
    </submittedName>
</protein>
<evidence type="ECO:0000256" key="1">
    <source>
        <dbReference type="SAM" id="MobiDB-lite"/>
    </source>
</evidence>
<sequence>MTVPDAAASPAPHKTTLSQEQSEQVRLLGHLVRADANNSQVKQEAVMERQPEWSLLERAGLIKKGMAAALAQLHGLDSEQRADAIAEANPKP</sequence>
<dbReference type="OrthoDB" id="348011at2759"/>
<dbReference type="EMBL" id="HG677451">
    <property type="protein sequence ID" value="CDJ44667.1"/>
    <property type="molecule type" value="Genomic_DNA"/>
</dbReference>
<dbReference type="VEuPathDB" id="ToxoDB:ETH_00026190"/>
<evidence type="ECO:0000313" key="2">
    <source>
        <dbReference type="EMBL" id="CDJ44667.1"/>
    </source>
</evidence>
<dbReference type="RefSeq" id="XP_013235415.1">
    <property type="nucleotide sequence ID" value="XM_013379961.1"/>
</dbReference>